<organism evidence="3 4">
    <name type="scientific">Prorocentrum cordatum</name>
    <dbReference type="NCBI Taxonomy" id="2364126"/>
    <lineage>
        <taxon>Eukaryota</taxon>
        <taxon>Sar</taxon>
        <taxon>Alveolata</taxon>
        <taxon>Dinophyceae</taxon>
        <taxon>Prorocentrales</taxon>
        <taxon>Prorocentraceae</taxon>
        <taxon>Prorocentrum</taxon>
    </lineage>
</organism>
<dbReference type="InterPro" id="IPR036691">
    <property type="entry name" value="Endo/exonu/phosph_ase_sf"/>
</dbReference>
<name>A0ABN9TAV9_9DINO</name>
<sequence length="603" mass="69694">MSAARAAFLSLAAFNPFSLTGTRGEEVSAQLRQIQIVGCPGTQIPKHPRSPHHAQRHGRHFAIYFGYGRRSMHINNSAGRIILLNHRFKEKHIKDITARRQSSQWRDTMTKVAQWVKQEILNTPSRFTPIVMMDLNDRFAAGPDGDETVGQFPTGKEGEVGKLYHHTLANSYMAVANTYYGTGPTYDGRHPSVTDYIYIPAGLVSRATQRRAWNHAAHALQISRKFKDHKPLVIKLEAPPACRHSVSKAPQTMDRDAIALGLKEGRKRKEFLESLDHNLSTHAGLLDEYLAQKDGTYHWDPAMQCFRDAALEHFAVAYRRIDWYREAREHKLQLLKERAQLRQRLHAHEDHPDVNEDHLRQLDDTIYDLSKKLRRHQKHTNHKHQAIQCDDLWQAWRTRRLPECHCANRNMLRHKLRARKRFHGILPSSRPSMHNRVSMQANTSQSFQPDKGKMILRHAGLRLIHWFDVFWRCFYRHLRERGCPTRPPDYAYGGIPHRRREFGMIVTRVVSSKLRRAKIAFAARPHDGRNAFGFTHHDAITGRVIPTSRDGDRQLALRRRTVSQTIVDASDGTPIMRNREGGLMGCPSEPDAFMKVYNHQLEQ</sequence>
<dbReference type="Proteomes" id="UP001189429">
    <property type="component" value="Unassembled WGS sequence"/>
</dbReference>
<keyword evidence="1" id="KW-0175">Coiled coil</keyword>
<feature type="signal peptide" evidence="2">
    <location>
        <begin position="1"/>
        <end position="24"/>
    </location>
</feature>
<evidence type="ECO:0000313" key="4">
    <source>
        <dbReference type="Proteomes" id="UP001189429"/>
    </source>
</evidence>
<dbReference type="EMBL" id="CAUYUJ010014527">
    <property type="protein sequence ID" value="CAK0842609.1"/>
    <property type="molecule type" value="Genomic_DNA"/>
</dbReference>
<accession>A0ABN9TAV9</accession>
<evidence type="ECO:0000313" key="3">
    <source>
        <dbReference type="EMBL" id="CAK0842609.1"/>
    </source>
</evidence>
<feature type="coiled-coil region" evidence="1">
    <location>
        <begin position="324"/>
        <end position="351"/>
    </location>
</feature>
<protein>
    <submittedName>
        <fullName evidence="3">Uncharacterized protein</fullName>
    </submittedName>
</protein>
<dbReference type="SUPFAM" id="SSF56219">
    <property type="entry name" value="DNase I-like"/>
    <property type="match status" value="1"/>
</dbReference>
<feature type="chain" id="PRO_5046098806" evidence="2">
    <location>
        <begin position="25"/>
        <end position="603"/>
    </location>
</feature>
<keyword evidence="2" id="KW-0732">Signal</keyword>
<gene>
    <name evidence="3" type="ORF">PCOR1329_LOCUS37344</name>
</gene>
<proteinExistence type="predicted"/>
<comment type="caution">
    <text evidence="3">The sequence shown here is derived from an EMBL/GenBank/DDBJ whole genome shotgun (WGS) entry which is preliminary data.</text>
</comment>
<keyword evidence="4" id="KW-1185">Reference proteome</keyword>
<reference evidence="3" key="1">
    <citation type="submission" date="2023-10" db="EMBL/GenBank/DDBJ databases">
        <authorList>
            <person name="Chen Y."/>
            <person name="Shah S."/>
            <person name="Dougan E. K."/>
            <person name="Thang M."/>
            <person name="Chan C."/>
        </authorList>
    </citation>
    <scope>NUCLEOTIDE SEQUENCE [LARGE SCALE GENOMIC DNA]</scope>
</reference>
<evidence type="ECO:0000256" key="1">
    <source>
        <dbReference type="SAM" id="Coils"/>
    </source>
</evidence>
<evidence type="ECO:0000256" key="2">
    <source>
        <dbReference type="SAM" id="SignalP"/>
    </source>
</evidence>